<evidence type="ECO:0000313" key="1">
    <source>
        <dbReference type="EMBL" id="KAF2648767.1"/>
    </source>
</evidence>
<gene>
    <name evidence="1" type="ORF">K491DRAFT_684413</name>
</gene>
<proteinExistence type="predicted"/>
<dbReference type="AlphaFoldDB" id="A0A6A6SP77"/>
<reference evidence="1" key="1">
    <citation type="journal article" date="2020" name="Stud. Mycol.">
        <title>101 Dothideomycetes genomes: a test case for predicting lifestyles and emergence of pathogens.</title>
        <authorList>
            <person name="Haridas S."/>
            <person name="Albert R."/>
            <person name="Binder M."/>
            <person name="Bloem J."/>
            <person name="Labutti K."/>
            <person name="Salamov A."/>
            <person name="Andreopoulos B."/>
            <person name="Baker S."/>
            <person name="Barry K."/>
            <person name="Bills G."/>
            <person name="Bluhm B."/>
            <person name="Cannon C."/>
            <person name="Castanera R."/>
            <person name="Culley D."/>
            <person name="Daum C."/>
            <person name="Ezra D."/>
            <person name="Gonzalez J."/>
            <person name="Henrissat B."/>
            <person name="Kuo A."/>
            <person name="Liang C."/>
            <person name="Lipzen A."/>
            <person name="Lutzoni F."/>
            <person name="Magnuson J."/>
            <person name="Mondo S."/>
            <person name="Nolan M."/>
            <person name="Ohm R."/>
            <person name="Pangilinan J."/>
            <person name="Park H.-J."/>
            <person name="Ramirez L."/>
            <person name="Alfaro M."/>
            <person name="Sun H."/>
            <person name="Tritt A."/>
            <person name="Yoshinaga Y."/>
            <person name="Zwiers L.-H."/>
            <person name="Turgeon B."/>
            <person name="Goodwin S."/>
            <person name="Spatafora J."/>
            <person name="Crous P."/>
            <person name="Grigoriev I."/>
        </authorList>
    </citation>
    <scope>NUCLEOTIDE SEQUENCE</scope>
    <source>
        <strain evidence="1">CBS 122681</strain>
    </source>
</reference>
<dbReference type="EMBL" id="MU004522">
    <property type="protein sequence ID" value="KAF2648767.1"/>
    <property type="molecule type" value="Genomic_DNA"/>
</dbReference>
<keyword evidence="2" id="KW-1185">Reference proteome</keyword>
<accession>A0A6A6SP77</accession>
<protein>
    <submittedName>
        <fullName evidence="1">Uncharacterized protein</fullName>
    </submittedName>
</protein>
<name>A0A6A6SP77_9PLEO</name>
<sequence>MSSVFKRAQNFLYSENNPYVVLAEATLAVMCCNGCLNVGELRTGQGTRAETLGNDAFLVQSTAFNKYVEEIYRDLNQCFHNFLNLPPETRTMVYEMHVQTHRGNEHYLNENPTKRMIGLIKNQQPVVNGHGRTCIFHTLGTAVGNLVPRYVRPVHQVRQEIICLMMSKALI</sequence>
<organism evidence="1 2">
    <name type="scientific">Lophiostoma macrostomum CBS 122681</name>
    <dbReference type="NCBI Taxonomy" id="1314788"/>
    <lineage>
        <taxon>Eukaryota</taxon>
        <taxon>Fungi</taxon>
        <taxon>Dikarya</taxon>
        <taxon>Ascomycota</taxon>
        <taxon>Pezizomycotina</taxon>
        <taxon>Dothideomycetes</taxon>
        <taxon>Pleosporomycetidae</taxon>
        <taxon>Pleosporales</taxon>
        <taxon>Lophiostomataceae</taxon>
        <taxon>Lophiostoma</taxon>
    </lineage>
</organism>
<dbReference type="Proteomes" id="UP000799324">
    <property type="component" value="Unassembled WGS sequence"/>
</dbReference>
<evidence type="ECO:0000313" key="2">
    <source>
        <dbReference type="Proteomes" id="UP000799324"/>
    </source>
</evidence>